<dbReference type="EMBL" id="JAOYOD010000001">
    <property type="protein sequence ID" value="MCV9388147.1"/>
    <property type="molecule type" value="Genomic_DNA"/>
</dbReference>
<dbReference type="InterPro" id="IPR017853">
    <property type="entry name" value="GH"/>
</dbReference>
<dbReference type="Gene3D" id="3.20.20.80">
    <property type="entry name" value="Glycosidases"/>
    <property type="match status" value="1"/>
</dbReference>
<organism evidence="7 8">
    <name type="scientific">Reichenbachiella ulvae</name>
    <dbReference type="NCBI Taxonomy" id="2980104"/>
    <lineage>
        <taxon>Bacteria</taxon>
        <taxon>Pseudomonadati</taxon>
        <taxon>Bacteroidota</taxon>
        <taxon>Cytophagia</taxon>
        <taxon>Cytophagales</taxon>
        <taxon>Reichenbachiellaceae</taxon>
        <taxon>Reichenbachiella</taxon>
    </lineage>
</organism>
<dbReference type="Pfam" id="PF02055">
    <property type="entry name" value="Glyco_hydro_30"/>
    <property type="match status" value="1"/>
</dbReference>
<comment type="caution">
    <text evidence="7">The sequence shown here is derived from an EMBL/GenBank/DDBJ whole genome shotgun (WGS) entry which is preliminary data.</text>
</comment>
<feature type="domain" description="Glycosyl hydrolase family 30 TIM-barrel" evidence="5">
    <location>
        <begin position="81"/>
        <end position="334"/>
    </location>
</feature>
<evidence type="ECO:0000259" key="5">
    <source>
        <dbReference type="Pfam" id="PF02055"/>
    </source>
</evidence>
<keyword evidence="2" id="KW-0732">Signal</keyword>
<evidence type="ECO:0000259" key="6">
    <source>
        <dbReference type="Pfam" id="PF17189"/>
    </source>
</evidence>
<dbReference type="SUPFAM" id="SSF51445">
    <property type="entry name" value="(Trans)glycosidases"/>
    <property type="match status" value="1"/>
</dbReference>
<dbReference type="PROSITE" id="PS51257">
    <property type="entry name" value="PROKAR_LIPOPROTEIN"/>
    <property type="match status" value="1"/>
</dbReference>
<accession>A0ABT3CX11</accession>
<dbReference type="InterPro" id="IPR013780">
    <property type="entry name" value="Glyco_hydro_b"/>
</dbReference>
<evidence type="ECO:0000256" key="2">
    <source>
        <dbReference type="ARBA" id="ARBA00022729"/>
    </source>
</evidence>
<keyword evidence="4" id="KW-0326">Glycosidase</keyword>
<dbReference type="InterPro" id="IPR033453">
    <property type="entry name" value="Glyco_hydro_30_TIM-barrel"/>
</dbReference>
<evidence type="ECO:0000313" key="8">
    <source>
        <dbReference type="Proteomes" id="UP001300692"/>
    </source>
</evidence>
<dbReference type="Gene3D" id="2.60.40.1180">
    <property type="entry name" value="Golgi alpha-mannosidase II"/>
    <property type="match status" value="1"/>
</dbReference>
<dbReference type="InterPro" id="IPR001139">
    <property type="entry name" value="Glyco_hydro_30"/>
</dbReference>
<sequence length="475" mass="52526">MIKKTMIYAFMGLILGSCAKHDNGESTTETEDSFLAGVEVYITESEGESRLTRADELILDEEKESRVRLEIDPAQRFQVMDGFGFALTGGSASHLNAMSSSAREALLQELFGSGPKDIGLSYIRISIGASDLDAEVYSYNDLPAGEIDLEQNNFSIDREKEVLIPLLKEIKTINPAIKIMASPWSPPVWMKSNGESKGGQLLEQYYDTYARYFVKYFQAMKEEGIDIDAMTIQNEPLHPGNNPSMKMLPEEQANFIKRSLGPAFEAAGINTKILLYDHNADRPDYPISILDDLEVRKYVEGSAFHLYGGKIDALTEVHNAHPDKGLYFTEQWFGAPGNFAGDLMWHFKVLMIGAPRNWSKNVIEWNLSSAPDLQPHTDGGCTRCLGGITIDGDQVTRNSGYYSVAHASKYVPGGSVRIASTKSEEIPNVCFETPEGRLVMLAINESQESKEMSVSSDGGRFAVRIPAGSIATLLW</sequence>
<evidence type="ECO:0000256" key="4">
    <source>
        <dbReference type="RuleBase" id="RU361188"/>
    </source>
</evidence>
<dbReference type="Pfam" id="PF17189">
    <property type="entry name" value="Glyco_hydro_30C"/>
    <property type="match status" value="1"/>
</dbReference>
<dbReference type="PRINTS" id="PR00843">
    <property type="entry name" value="GLHYDRLASE30"/>
</dbReference>
<proteinExistence type="inferred from homology"/>
<protein>
    <submittedName>
        <fullName evidence="7">Glucosylceramidase</fullName>
    </submittedName>
</protein>
<dbReference type="PANTHER" id="PTHR11069">
    <property type="entry name" value="GLUCOSYLCERAMIDASE"/>
    <property type="match status" value="1"/>
</dbReference>
<evidence type="ECO:0000313" key="7">
    <source>
        <dbReference type="EMBL" id="MCV9388147.1"/>
    </source>
</evidence>
<dbReference type="Proteomes" id="UP001300692">
    <property type="component" value="Unassembled WGS sequence"/>
</dbReference>
<evidence type="ECO:0000256" key="1">
    <source>
        <dbReference type="ARBA" id="ARBA00005382"/>
    </source>
</evidence>
<dbReference type="PANTHER" id="PTHR11069:SF23">
    <property type="entry name" value="LYSOSOMAL ACID GLUCOSYLCERAMIDASE"/>
    <property type="match status" value="1"/>
</dbReference>
<gene>
    <name evidence="7" type="ORF">N7U62_15810</name>
</gene>
<keyword evidence="8" id="KW-1185">Reference proteome</keyword>
<dbReference type="RefSeq" id="WP_264138977.1">
    <property type="nucleotide sequence ID" value="NZ_JAOYOD010000001.1"/>
</dbReference>
<reference evidence="7 8" key="1">
    <citation type="submission" date="2022-10" db="EMBL/GenBank/DDBJ databases">
        <title>Comparative genomics and taxonomic characterization of three novel marine species of genus Reichenbachiella exhibiting antioxidant and polysaccharide degradation activities.</title>
        <authorList>
            <person name="Muhammad N."/>
            <person name="Lee Y.-J."/>
            <person name="Ko J."/>
            <person name="Kim S.-G."/>
        </authorList>
    </citation>
    <scope>NUCLEOTIDE SEQUENCE [LARGE SCALE GENOMIC DNA]</scope>
    <source>
        <strain evidence="7 8">ABR2-5</strain>
    </source>
</reference>
<dbReference type="InterPro" id="IPR033452">
    <property type="entry name" value="GH30_C"/>
</dbReference>
<feature type="domain" description="Glycosyl hydrolase family 30 beta sandwich" evidence="6">
    <location>
        <begin position="414"/>
        <end position="473"/>
    </location>
</feature>
<evidence type="ECO:0000256" key="3">
    <source>
        <dbReference type="ARBA" id="ARBA00022801"/>
    </source>
</evidence>
<comment type="similarity">
    <text evidence="1 4">Belongs to the glycosyl hydrolase 30 family.</text>
</comment>
<keyword evidence="3 4" id="KW-0378">Hydrolase</keyword>
<name>A0ABT3CX11_9BACT</name>